<gene>
    <name evidence="2" type="ORF">ACERK3_08570</name>
</gene>
<organism evidence="2 3">
    <name type="scientific">Natronomicrosphaera hydrolytica</name>
    <dbReference type="NCBI Taxonomy" id="3242702"/>
    <lineage>
        <taxon>Bacteria</taxon>
        <taxon>Pseudomonadati</taxon>
        <taxon>Planctomycetota</taxon>
        <taxon>Phycisphaerae</taxon>
        <taxon>Phycisphaerales</taxon>
        <taxon>Phycisphaeraceae</taxon>
        <taxon>Natronomicrosphaera</taxon>
    </lineage>
</organism>
<name>A0ABV4U421_9BACT</name>
<dbReference type="SUPFAM" id="SSF51735">
    <property type="entry name" value="NAD(P)-binding Rossmann-fold domains"/>
    <property type="match status" value="1"/>
</dbReference>
<dbReference type="EMBL" id="JBGUBD010000004">
    <property type="protein sequence ID" value="MFA9478348.1"/>
    <property type="molecule type" value="Genomic_DNA"/>
</dbReference>
<dbReference type="RefSeq" id="WP_425345270.1">
    <property type="nucleotide sequence ID" value="NZ_JBGUBD010000004.1"/>
</dbReference>
<dbReference type="InterPro" id="IPR036291">
    <property type="entry name" value="NAD(P)-bd_dom_sf"/>
</dbReference>
<accession>A0ABV4U421</accession>
<keyword evidence="3" id="KW-1185">Reference proteome</keyword>
<dbReference type="InterPro" id="IPR050177">
    <property type="entry name" value="Lipid_A_modif_metabolic_enz"/>
</dbReference>
<dbReference type="InterPro" id="IPR001509">
    <property type="entry name" value="Epimerase_deHydtase"/>
</dbReference>
<comment type="caution">
    <text evidence="2">The sequence shown here is derived from an EMBL/GenBank/DDBJ whole genome shotgun (WGS) entry which is preliminary data.</text>
</comment>
<dbReference type="Proteomes" id="UP001575105">
    <property type="component" value="Unassembled WGS sequence"/>
</dbReference>
<feature type="domain" description="NAD-dependent epimerase/dehydratase" evidence="1">
    <location>
        <begin position="3"/>
        <end position="167"/>
    </location>
</feature>
<sequence length="240" mass="26734">MNVLIVGGAGHVGSIIRPALEQTYNCRYLDLKPVPGAEDRTFVGDVNDTELVDQAVQDQNALLYLAMGKSEPSTKHPGNTKASFDVNVCGFYQVLRQALKAGVRQVCMASSLSVYKSLINQDFAVDEQIPADHWGPYGFSKRVAEFICQAAVQEYPDASILALRLIHPQNEEGWAEFLNGDAKPRFRIRTGPEDTRRLFLKALEFNEPGCHILQATGDMTGERLPNHLVREILGWEPQHQ</sequence>
<dbReference type="Gene3D" id="3.40.50.720">
    <property type="entry name" value="NAD(P)-binding Rossmann-like Domain"/>
    <property type="match status" value="1"/>
</dbReference>
<dbReference type="Pfam" id="PF01370">
    <property type="entry name" value="Epimerase"/>
    <property type="match status" value="1"/>
</dbReference>
<evidence type="ECO:0000313" key="2">
    <source>
        <dbReference type="EMBL" id="MFA9478348.1"/>
    </source>
</evidence>
<evidence type="ECO:0000313" key="3">
    <source>
        <dbReference type="Proteomes" id="UP001575105"/>
    </source>
</evidence>
<dbReference type="PANTHER" id="PTHR43245">
    <property type="entry name" value="BIFUNCTIONAL POLYMYXIN RESISTANCE PROTEIN ARNA"/>
    <property type="match status" value="1"/>
</dbReference>
<evidence type="ECO:0000259" key="1">
    <source>
        <dbReference type="Pfam" id="PF01370"/>
    </source>
</evidence>
<reference evidence="2 3" key="1">
    <citation type="submission" date="2024-08" db="EMBL/GenBank/DDBJ databases">
        <title>Whole-genome sequencing of halo(alkali)philic microorganisms from hypersaline lakes.</title>
        <authorList>
            <person name="Sorokin D.Y."/>
            <person name="Merkel A.Y."/>
            <person name="Messina E."/>
            <person name="Yakimov M."/>
        </authorList>
    </citation>
    <scope>NUCLEOTIDE SEQUENCE [LARGE SCALE GENOMIC DNA]</scope>
    <source>
        <strain evidence="2 3">AB-hyl4</strain>
    </source>
</reference>
<proteinExistence type="predicted"/>
<protein>
    <submittedName>
        <fullName evidence="2">NAD-dependent epimerase/dehydratase family protein</fullName>
    </submittedName>
</protein>